<dbReference type="STRING" id="44251.PDUR_19985"/>
<organism evidence="21 22">
    <name type="scientific">Paenibacillus durus</name>
    <name type="common">Paenibacillus azotofixans</name>
    <dbReference type="NCBI Taxonomy" id="44251"/>
    <lineage>
        <taxon>Bacteria</taxon>
        <taxon>Bacillati</taxon>
        <taxon>Bacillota</taxon>
        <taxon>Bacilli</taxon>
        <taxon>Bacillales</taxon>
        <taxon>Paenibacillaceae</taxon>
        <taxon>Paenibacillus</taxon>
    </lineage>
</organism>
<sequence length="413" mass="46161">MEYADMLLLRFGEFTLKGKNRTRFEKTMLRHVREIVKPYPKARLLKEYGRIYVELNGEPAQELLEALVKVFGISSISPVKAVRPVLEEIIDASLRFIEMVNPEPGTTFKVNARRVWKDFPHGSQEMNRLVSAPLLKAFQALSVDVRTPEFELRVEIREQQAYIFCENIPAVGGFPLGTNGKAMLLLSGGIDSPVAAWSSMRRGLEVECVHFFSYPYTSREARQKVVDLARVLSRYAGKIRLHLVPFTEVQTSFAGIGQDNLMVTLMRRAMLRIATTLAEREGALALVTGESLGQVASQTLPSMNVIGRATELPLLRPLVMMDKAEIVDLAQQIGTYDLSILPYEDCCTLFLPKSPTTNPNLHVVEKVEAALPDYADRLAEAAAAAITVEVTPHGDERPADEADLILTVKEDWF</sequence>
<comment type="catalytic activity">
    <reaction evidence="10 19">
        <text>[ThiI sulfur-carrier protein]-S-sulfanyl-L-cysteine + a uridine in tRNA + 2 reduced [2Fe-2S]-[ferredoxin] + ATP + H(+) = [ThiI sulfur-carrier protein]-L-cysteine + a 4-thiouridine in tRNA + 2 oxidized [2Fe-2S]-[ferredoxin] + AMP + diphosphate</text>
        <dbReference type="Rhea" id="RHEA:24176"/>
        <dbReference type="Rhea" id="RHEA-COMP:10000"/>
        <dbReference type="Rhea" id="RHEA-COMP:10001"/>
        <dbReference type="Rhea" id="RHEA-COMP:13337"/>
        <dbReference type="Rhea" id="RHEA-COMP:13338"/>
        <dbReference type="Rhea" id="RHEA-COMP:13339"/>
        <dbReference type="Rhea" id="RHEA-COMP:13340"/>
        <dbReference type="ChEBI" id="CHEBI:15378"/>
        <dbReference type="ChEBI" id="CHEBI:29950"/>
        <dbReference type="ChEBI" id="CHEBI:30616"/>
        <dbReference type="ChEBI" id="CHEBI:33019"/>
        <dbReference type="ChEBI" id="CHEBI:33737"/>
        <dbReference type="ChEBI" id="CHEBI:33738"/>
        <dbReference type="ChEBI" id="CHEBI:61963"/>
        <dbReference type="ChEBI" id="CHEBI:65315"/>
        <dbReference type="ChEBI" id="CHEBI:136798"/>
        <dbReference type="ChEBI" id="CHEBI:456215"/>
        <dbReference type="EC" id="2.8.1.4"/>
    </reaction>
</comment>
<dbReference type="Pfam" id="PF02568">
    <property type="entry name" value="ThiI"/>
    <property type="match status" value="1"/>
</dbReference>
<evidence type="ECO:0000256" key="7">
    <source>
        <dbReference type="ARBA" id="ARBA00022840"/>
    </source>
</evidence>
<dbReference type="InterPro" id="IPR020536">
    <property type="entry name" value="ThiI_AANH"/>
</dbReference>
<keyword evidence="4 19" id="KW-0820">tRNA-binding</keyword>
<comment type="similarity">
    <text evidence="13 19">Belongs to the ThiI family.</text>
</comment>
<dbReference type="NCBIfam" id="TIGR00342">
    <property type="entry name" value="tRNA uracil 4-sulfurtransferase ThiI"/>
    <property type="match status" value="1"/>
</dbReference>
<feature type="binding site" evidence="19">
    <location>
        <position position="267"/>
    </location>
    <ligand>
        <name>ATP</name>
        <dbReference type="ChEBI" id="CHEBI:30616"/>
    </ligand>
</feature>
<dbReference type="Pfam" id="PF22025">
    <property type="entry name" value="ThiI_fer"/>
    <property type="match status" value="1"/>
</dbReference>
<evidence type="ECO:0000256" key="11">
    <source>
        <dbReference type="ARBA" id="ARBA00052330"/>
    </source>
</evidence>
<evidence type="ECO:0000256" key="17">
    <source>
        <dbReference type="ARBA" id="ARBA00077849"/>
    </source>
</evidence>
<dbReference type="PANTHER" id="PTHR43209:SF1">
    <property type="entry name" value="TRNA SULFURTRANSFERASE"/>
    <property type="match status" value="1"/>
</dbReference>
<keyword evidence="3 19" id="KW-0963">Cytoplasm</keyword>
<dbReference type="FunFam" id="3.40.50.620:FF:000053">
    <property type="entry name" value="Probable tRNA sulfurtransferase"/>
    <property type="match status" value="1"/>
</dbReference>
<dbReference type="PANTHER" id="PTHR43209">
    <property type="entry name" value="TRNA SULFURTRANSFERASE"/>
    <property type="match status" value="1"/>
</dbReference>
<dbReference type="Gene3D" id="3.30.2130.30">
    <property type="match status" value="1"/>
</dbReference>
<evidence type="ECO:0000256" key="14">
    <source>
        <dbReference type="ARBA" id="ARBA00066827"/>
    </source>
</evidence>
<feature type="domain" description="THUMP" evidence="20">
    <location>
        <begin position="61"/>
        <end position="167"/>
    </location>
</feature>
<evidence type="ECO:0000256" key="8">
    <source>
        <dbReference type="ARBA" id="ARBA00022884"/>
    </source>
</evidence>
<dbReference type="GO" id="GO:0000049">
    <property type="term" value="F:tRNA binding"/>
    <property type="evidence" value="ECO:0007669"/>
    <property type="project" value="UniProtKB-UniRule"/>
</dbReference>
<dbReference type="Gene3D" id="3.40.50.620">
    <property type="entry name" value="HUPs"/>
    <property type="match status" value="1"/>
</dbReference>
<dbReference type="SUPFAM" id="SSF52402">
    <property type="entry name" value="Adenine nucleotide alpha hydrolases-like"/>
    <property type="match status" value="1"/>
</dbReference>
<gene>
    <name evidence="19" type="primary">thiI</name>
    <name evidence="21" type="ORF">PDUR_19985</name>
</gene>
<evidence type="ECO:0000256" key="4">
    <source>
        <dbReference type="ARBA" id="ARBA00022555"/>
    </source>
</evidence>
<dbReference type="Pfam" id="PF02926">
    <property type="entry name" value="THUMP"/>
    <property type="match status" value="1"/>
</dbReference>
<evidence type="ECO:0000256" key="9">
    <source>
        <dbReference type="ARBA" id="ARBA00022977"/>
    </source>
</evidence>
<evidence type="ECO:0000313" key="22">
    <source>
        <dbReference type="Proteomes" id="UP000029409"/>
    </source>
</evidence>
<keyword evidence="5 19" id="KW-0808">Transferase</keyword>
<dbReference type="SMART" id="SM00981">
    <property type="entry name" value="THUMP"/>
    <property type="match status" value="1"/>
</dbReference>
<comment type="pathway">
    <text evidence="2 19">Cofactor biosynthesis; thiamine diphosphate biosynthesis.</text>
</comment>
<dbReference type="EC" id="2.8.1.4" evidence="14 19"/>
<feature type="binding site" evidence="19">
    <location>
        <begin position="210"/>
        <end position="211"/>
    </location>
    <ligand>
        <name>ATP</name>
        <dbReference type="ChEBI" id="CHEBI:30616"/>
    </ligand>
</feature>
<proteinExistence type="inferred from homology"/>
<evidence type="ECO:0000256" key="1">
    <source>
        <dbReference type="ARBA" id="ARBA00004496"/>
    </source>
</evidence>
<comment type="function">
    <text evidence="12 19">Catalyzes the ATP-dependent transfer of a sulfur to tRNA to produce 4-thiouridine in position 8 of tRNAs, which functions as a near-UV photosensor. Also catalyzes the transfer of sulfur to the sulfur carrier protein ThiS, forming ThiS-thiocarboxylate. This is a step in the synthesis of thiazole, in the thiamine biosynthesis pathway. The sulfur is donated as persulfide by IscS.</text>
</comment>
<dbReference type="InterPro" id="IPR014729">
    <property type="entry name" value="Rossmann-like_a/b/a_fold"/>
</dbReference>
<dbReference type="EMBL" id="CP009288">
    <property type="protein sequence ID" value="AIQ13934.1"/>
    <property type="molecule type" value="Genomic_DNA"/>
</dbReference>
<dbReference type="CDD" id="cd01712">
    <property type="entry name" value="PPase_ThiI"/>
    <property type="match status" value="1"/>
</dbReference>
<dbReference type="InterPro" id="IPR003720">
    <property type="entry name" value="tRNA_STrfase"/>
</dbReference>
<dbReference type="PROSITE" id="PS51165">
    <property type="entry name" value="THUMP"/>
    <property type="match status" value="1"/>
</dbReference>
<protein>
    <recommendedName>
        <fullName evidence="15 19">Probable tRNA sulfurtransferase</fullName>
        <ecNumber evidence="14 19">2.8.1.4</ecNumber>
    </recommendedName>
    <alternativeName>
        <fullName evidence="16 19">Sulfur carrier protein ThiS sulfurtransferase</fullName>
    </alternativeName>
    <alternativeName>
        <fullName evidence="17 19">Thiamine biosynthesis protein ThiI</fullName>
    </alternativeName>
    <alternativeName>
        <fullName evidence="18 19">tRNA 4-thiouridine synthase</fullName>
    </alternativeName>
</protein>
<keyword evidence="6 19" id="KW-0547">Nucleotide-binding</keyword>
<dbReference type="CDD" id="cd11716">
    <property type="entry name" value="THUMP_ThiI"/>
    <property type="match status" value="1"/>
</dbReference>
<dbReference type="KEGG" id="pdu:PDUR_19985"/>
<dbReference type="eggNOG" id="COG0301">
    <property type="taxonomic scope" value="Bacteria"/>
</dbReference>
<comment type="catalytic activity">
    <reaction evidence="11 19">
        <text>[ThiS sulfur-carrier protein]-C-terminal Gly-Gly-AMP + S-sulfanyl-L-cysteinyl-[cysteine desulfurase] + AH2 = [ThiS sulfur-carrier protein]-C-terminal-Gly-aminoethanethioate + L-cysteinyl-[cysteine desulfurase] + A + AMP + 2 H(+)</text>
        <dbReference type="Rhea" id="RHEA:43340"/>
        <dbReference type="Rhea" id="RHEA-COMP:12157"/>
        <dbReference type="Rhea" id="RHEA-COMP:12158"/>
        <dbReference type="Rhea" id="RHEA-COMP:12910"/>
        <dbReference type="Rhea" id="RHEA-COMP:19908"/>
        <dbReference type="ChEBI" id="CHEBI:13193"/>
        <dbReference type="ChEBI" id="CHEBI:15378"/>
        <dbReference type="ChEBI" id="CHEBI:17499"/>
        <dbReference type="ChEBI" id="CHEBI:29950"/>
        <dbReference type="ChEBI" id="CHEBI:61963"/>
        <dbReference type="ChEBI" id="CHEBI:90618"/>
        <dbReference type="ChEBI" id="CHEBI:232372"/>
        <dbReference type="ChEBI" id="CHEBI:456215"/>
    </reaction>
</comment>
<evidence type="ECO:0000256" key="2">
    <source>
        <dbReference type="ARBA" id="ARBA00004948"/>
    </source>
</evidence>
<name>A0A089IYD3_PAEDU</name>
<dbReference type="GO" id="GO:0005829">
    <property type="term" value="C:cytosol"/>
    <property type="evidence" value="ECO:0007669"/>
    <property type="project" value="TreeGrafter"/>
</dbReference>
<dbReference type="UniPathway" id="UPA00060"/>
<dbReference type="InterPro" id="IPR054173">
    <property type="entry name" value="ThiI_fer"/>
</dbReference>
<keyword evidence="9 19" id="KW-0784">Thiamine biosynthesis</keyword>
<evidence type="ECO:0000256" key="10">
    <source>
        <dbReference type="ARBA" id="ARBA00050570"/>
    </source>
</evidence>
<dbReference type="SUPFAM" id="SSF143437">
    <property type="entry name" value="THUMP domain-like"/>
    <property type="match status" value="1"/>
</dbReference>
<dbReference type="GO" id="GO:0005524">
    <property type="term" value="F:ATP binding"/>
    <property type="evidence" value="ECO:0007669"/>
    <property type="project" value="UniProtKB-UniRule"/>
</dbReference>
<dbReference type="InterPro" id="IPR049962">
    <property type="entry name" value="THUMP_ThiI"/>
</dbReference>
<dbReference type="HAMAP" id="MF_00021">
    <property type="entry name" value="ThiI"/>
    <property type="match status" value="1"/>
</dbReference>
<evidence type="ECO:0000256" key="6">
    <source>
        <dbReference type="ARBA" id="ARBA00022741"/>
    </source>
</evidence>
<dbReference type="InterPro" id="IPR050102">
    <property type="entry name" value="tRNA_sulfurtransferase_ThiI"/>
</dbReference>
<dbReference type="GO" id="GO:0140741">
    <property type="term" value="F:tRNA-uracil-4 sulfurtransferase activity"/>
    <property type="evidence" value="ECO:0007669"/>
    <property type="project" value="UniProtKB-EC"/>
</dbReference>
<dbReference type="GO" id="GO:0009228">
    <property type="term" value="P:thiamine biosynthetic process"/>
    <property type="evidence" value="ECO:0007669"/>
    <property type="project" value="UniProtKB-KW"/>
</dbReference>
<dbReference type="Proteomes" id="UP000029409">
    <property type="component" value="Chromosome"/>
</dbReference>
<dbReference type="AlphaFoldDB" id="A0A089IYD3"/>
<evidence type="ECO:0000256" key="12">
    <source>
        <dbReference type="ARBA" id="ARBA00058382"/>
    </source>
</evidence>
<dbReference type="InterPro" id="IPR004114">
    <property type="entry name" value="THUMP_dom"/>
</dbReference>
<dbReference type="InterPro" id="IPR049961">
    <property type="entry name" value="ThiI_N"/>
</dbReference>
<evidence type="ECO:0000256" key="16">
    <source>
        <dbReference type="ARBA" id="ARBA00075337"/>
    </source>
</evidence>
<dbReference type="GO" id="GO:0052837">
    <property type="term" value="P:thiazole biosynthetic process"/>
    <property type="evidence" value="ECO:0007669"/>
    <property type="project" value="TreeGrafter"/>
</dbReference>
<evidence type="ECO:0000256" key="5">
    <source>
        <dbReference type="ARBA" id="ARBA00022679"/>
    </source>
</evidence>
<dbReference type="GO" id="GO:0009229">
    <property type="term" value="P:thiamine diphosphate biosynthetic process"/>
    <property type="evidence" value="ECO:0007669"/>
    <property type="project" value="UniProtKB-UniRule"/>
</dbReference>
<accession>A0A089IYD3</accession>
<feature type="binding site" evidence="19">
    <location>
        <begin position="185"/>
        <end position="186"/>
    </location>
    <ligand>
        <name>ATP</name>
        <dbReference type="ChEBI" id="CHEBI:30616"/>
    </ligand>
</feature>
<keyword evidence="7 19" id="KW-0067">ATP-binding</keyword>
<evidence type="ECO:0000256" key="15">
    <source>
        <dbReference type="ARBA" id="ARBA00071867"/>
    </source>
</evidence>
<evidence type="ECO:0000256" key="13">
    <source>
        <dbReference type="ARBA" id="ARBA00061472"/>
    </source>
</evidence>
<feature type="binding site" evidence="19">
    <location>
        <position position="289"/>
    </location>
    <ligand>
        <name>ATP</name>
        <dbReference type="ChEBI" id="CHEBI:30616"/>
    </ligand>
</feature>
<evidence type="ECO:0000256" key="3">
    <source>
        <dbReference type="ARBA" id="ARBA00022490"/>
    </source>
</evidence>
<feature type="binding site" evidence="19">
    <location>
        <position position="298"/>
    </location>
    <ligand>
        <name>ATP</name>
        <dbReference type="ChEBI" id="CHEBI:30616"/>
    </ligand>
</feature>
<keyword evidence="22" id="KW-1185">Reference proteome</keyword>
<evidence type="ECO:0000313" key="21">
    <source>
        <dbReference type="EMBL" id="AIQ13934.1"/>
    </source>
</evidence>
<evidence type="ECO:0000256" key="18">
    <source>
        <dbReference type="ARBA" id="ARBA00080570"/>
    </source>
</evidence>
<dbReference type="GO" id="GO:0002937">
    <property type="term" value="P:tRNA 4-thiouridine biosynthesis"/>
    <property type="evidence" value="ECO:0007669"/>
    <property type="project" value="TreeGrafter"/>
</dbReference>
<reference evidence="21 22" key="1">
    <citation type="submission" date="2014-08" db="EMBL/GenBank/DDBJ databases">
        <title>Comparative genomics of the Paenibacillus odorifer group.</title>
        <authorList>
            <person name="den Bakker H.C."/>
            <person name="Tsai Y.-C."/>
            <person name="Martin N."/>
            <person name="Korlach J."/>
            <person name="Wiedmann M."/>
        </authorList>
    </citation>
    <scope>NUCLEOTIDE SEQUENCE [LARGE SCALE GENOMIC DNA]</scope>
    <source>
        <strain evidence="21 22">DSM 1735</strain>
    </source>
</reference>
<keyword evidence="8 19" id="KW-0694">RNA-binding</keyword>
<evidence type="ECO:0000256" key="19">
    <source>
        <dbReference type="HAMAP-Rule" id="MF_00021"/>
    </source>
</evidence>
<comment type="subcellular location">
    <subcellularLocation>
        <location evidence="1 19">Cytoplasm</location>
    </subcellularLocation>
</comment>
<dbReference type="GO" id="GO:0004810">
    <property type="term" value="F:CCA tRNA nucleotidyltransferase activity"/>
    <property type="evidence" value="ECO:0007669"/>
    <property type="project" value="InterPro"/>
</dbReference>
<evidence type="ECO:0000259" key="20">
    <source>
        <dbReference type="PROSITE" id="PS51165"/>
    </source>
</evidence>